<reference evidence="2 3" key="1">
    <citation type="submission" date="2016-07" db="EMBL/GenBank/DDBJ databases">
        <authorList>
            <person name="Townsley L."/>
            <person name="Shank E.A."/>
        </authorList>
    </citation>
    <scope>NUCLEOTIDE SEQUENCE [LARGE SCALE GENOMIC DNA]</scope>
    <source>
        <strain evidence="2 3">CH01</strain>
    </source>
</reference>
<sequence length="134" mass="16026">MKKRFDCLLIKFKMLGENGVYLPYTIFMINILLIFFLIQIDIFHSFNTFYSYTRYQNKLDRVHSQAIYDLKHGNLPLQGNTVKYYNNTKIILNTYLVTNDVYHVTLTSSNSKIKKYVVQFKYKKSTNHVSDWID</sequence>
<dbReference type="EMBL" id="MDKC01000023">
    <property type="protein sequence ID" value="ODG91330.1"/>
    <property type="molecule type" value="Genomic_DNA"/>
</dbReference>
<dbReference type="Proteomes" id="UP000094580">
    <property type="component" value="Unassembled WGS sequence"/>
</dbReference>
<feature type="transmembrane region" description="Helical" evidence="1">
    <location>
        <begin position="21"/>
        <end position="40"/>
    </location>
</feature>
<proteinExistence type="predicted"/>
<gene>
    <name evidence="2" type="ORF">BED47_06625</name>
</gene>
<protein>
    <submittedName>
        <fullName evidence="2">Uncharacterized protein</fullName>
    </submittedName>
</protein>
<name>A0ABX2ZRK2_9BACI</name>
<comment type="caution">
    <text evidence="2">The sequence shown here is derived from an EMBL/GenBank/DDBJ whole genome shotgun (WGS) entry which is preliminary data.</text>
</comment>
<keyword evidence="1" id="KW-0472">Membrane</keyword>
<keyword evidence="1" id="KW-0812">Transmembrane</keyword>
<evidence type="ECO:0000313" key="3">
    <source>
        <dbReference type="Proteomes" id="UP000094580"/>
    </source>
</evidence>
<evidence type="ECO:0000313" key="2">
    <source>
        <dbReference type="EMBL" id="ODG91330.1"/>
    </source>
</evidence>
<dbReference type="RefSeq" id="WP_069034115.1">
    <property type="nucleotide sequence ID" value="NZ_MDKC01000023.1"/>
</dbReference>
<evidence type="ECO:0000256" key="1">
    <source>
        <dbReference type="SAM" id="Phobius"/>
    </source>
</evidence>
<organism evidence="2 3">
    <name type="scientific">Gottfriedia luciferensis</name>
    <dbReference type="NCBI Taxonomy" id="178774"/>
    <lineage>
        <taxon>Bacteria</taxon>
        <taxon>Bacillati</taxon>
        <taxon>Bacillota</taxon>
        <taxon>Bacilli</taxon>
        <taxon>Bacillales</taxon>
        <taxon>Bacillaceae</taxon>
        <taxon>Gottfriedia</taxon>
    </lineage>
</organism>
<keyword evidence="3" id="KW-1185">Reference proteome</keyword>
<keyword evidence="1" id="KW-1133">Transmembrane helix</keyword>
<accession>A0ABX2ZRK2</accession>